<keyword evidence="3" id="KW-1185">Reference proteome</keyword>
<reference evidence="2 3" key="1">
    <citation type="submission" date="2024-11" db="EMBL/GenBank/DDBJ databases">
        <title>The Natural Products Discovery Center: Release of the First 8490 Sequenced Strains for Exploring Actinobacteria Biosynthetic Diversity.</title>
        <authorList>
            <person name="Kalkreuter E."/>
            <person name="Kautsar S.A."/>
            <person name="Yang D."/>
            <person name="Bader C.D."/>
            <person name="Teijaro C.N."/>
            <person name="Fluegel L."/>
            <person name="Davis C.M."/>
            <person name="Simpson J.R."/>
            <person name="Lauterbach L."/>
            <person name="Steele A.D."/>
            <person name="Gui C."/>
            <person name="Meng S."/>
            <person name="Li G."/>
            <person name="Viehrig K."/>
            <person name="Ye F."/>
            <person name="Su P."/>
            <person name="Kiefer A.F."/>
            <person name="Nichols A."/>
            <person name="Cepeda A.J."/>
            <person name="Yan W."/>
            <person name="Fan B."/>
            <person name="Jiang Y."/>
            <person name="Adhikari A."/>
            <person name="Zheng C.-J."/>
            <person name="Schuster L."/>
            <person name="Cowan T.M."/>
            <person name="Smanski M.J."/>
            <person name="Chevrette M.G."/>
            <person name="De Carvalho L.P.S."/>
            <person name="Shen B."/>
        </authorList>
    </citation>
    <scope>NUCLEOTIDE SEQUENCE [LARGE SCALE GENOMIC DNA]</scope>
    <source>
        <strain evidence="2 3">NPDC078403</strain>
    </source>
</reference>
<organism evidence="2 3">
    <name type="scientific">Pseudoalteromonas rhizosphaerae</name>
    <dbReference type="NCBI Taxonomy" id="2518973"/>
    <lineage>
        <taxon>Bacteria</taxon>
        <taxon>Pseudomonadati</taxon>
        <taxon>Pseudomonadota</taxon>
        <taxon>Gammaproteobacteria</taxon>
        <taxon>Alteromonadales</taxon>
        <taxon>Pseudoalteromonadaceae</taxon>
        <taxon>Pseudoalteromonas</taxon>
    </lineage>
</organism>
<evidence type="ECO:0000313" key="3">
    <source>
        <dbReference type="Proteomes" id="UP001620262"/>
    </source>
</evidence>
<comment type="caution">
    <text evidence="2">The sequence shown here is derived from an EMBL/GenBank/DDBJ whole genome shotgun (WGS) entry which is preliminary data.</text>
</comment>
<evidence type="ECO:0000259" key="1">
    <source>
        <dbReference type="Pfam" id="PF04865"/>
    </source>
</evidence>
<proteinExistence type="predicted"/>
<dbReference type="Pfam" id="PF04865">
    <property type="entry name" value="Baseplate_J"/>
    <property type="match status" value="1"/>
</dbReference>
<feature type="domain" description="Baseplate protein J-like barrel" evidence="1">
    <location>
        <begin position="110"/>
        <end position="196"/>
    </location>
</feature>
<protein>
    <submittedName>
        <fullName evidence="2">Baseplate J/gp47 family protein</fullName>
    </submittedName>
</protein>
<gene>
    <name evidence="2" type="ORF">ACI2JU_01920</name>
</gene>
<sequence>MADETPIIDFKRIVENAGIPTTEDGWKVLFKQDVEAEGGLIANDSPYSPFWRLITAIVAKPANWVVNKVLIEKILPNLFLQTATDSDFIEAKAWEHDLTRKTEERNQGKVRFNRAASTGPSLLISAGTVIQTDAINGTVYRVLTVDDVILPENQASVLIPVIAENAGAAYNLGAGYYHILPEAVTGIGSAINDDDWIDVLGADAESNQDLKLRTRNAFTAAAPWHIDAVYRAMLTERSGLDTENIYFEHDAPRGPGTANAFILLDTGVPSQTLIDDLNDYVMAKGYHGHGDDLLVLAMPGVHVSVGLTVYPHVYLLDEEVTALLTNIENFIRSAFRENTDYTVTRTKPQSRFSFSRLGQELHKEFAGIDSLSWQQTDITSQNNVPRLTALTIENGNDV</sequence>
<dbReference type="InterPro" id="IPR006949">
    <property type="entry name" value="Barrel_Baseplate_J-like"/>
</dbReference>
<dbReference type="EMBL" id="JBJDOT010000002">
    <property type="protein sequence ID" value="MFK3862625.1"/>
    <property type="molecule type" value="Genomic_DNA"/>
</dbReference>
<evidence type="ECO:0000313" key="2">
    <source>
        <dbReference type="EMBL" id="MFK3862625.1"/>
    </source>
</evidence>
<accession>A0ABW8KVM9</accession>
<dbReference type="Proteomes" id="UP001620262">
    <property type="component" value="Unassembled WGS sequence"/>
</dbReference>
<dbReference type="RefSeq" id="WP_404674587.1">
    <property type="nucleotide sequence ID" value="NZ_JBJDOT010000002.1"/>
</dbReference>
<name>A0ABW8KVM9_9GAMM</name>